<protein>
    <recommendedName>
        <fullName evidence="4">Lipoprotein</fullName>
    </recommendedName>
</protein>
<name>A0ABY4DQ28_9NEIS</name>
<sequence>MKRPILLMISSITLLLSACQSSQPVLGANGAEQLNNIRHLCILSNPKNPNPGLNRQIAQSLTKYGISSETVDAASNRKRLYEPECRYNLRYNTRGIGNNMHYLSLLIRTPEHPVASLRANPNFRNPQNQQAEIDRIIGTLLNKK</sequence>
<keyword evidence="3" id="KW-1185">Reference proteome</keyword>
<reference evidence="2 3" key="1">
    <citation type="journal article" date="2022" name="Res Sq">
        <title>Evolution of multicellular longitudinally dividing oral cavity symbionts (Neisseriaceae).</title>
        <authorList>
            <person name="Nyongesa S."/>
            <person name="Weber P."/>
            <person name="Bernet E."/>
            <person name="Pullido F."/>
            <person name="Nieckarz M."/>
            <person name="Delaby M."/>
            <person name="Nieves C."/>
            <person name="Viehboeck T."/>
            <person name="Krause N."/>
            <person name="Rivera-Millot A."/>
            <person name="Nakamura A."/>
            <person name="Vischer N."/>
            <person name="VanNieuwenhze M."/>
            <person name="Brun Y."/>
            <person name="Cava F."/>
            <person name="Bulgheresi S."/>
            <person name="Veyrier F."/>
        </authorList>
    </citation>
    <scope>NUCLEOTIDE SEQUENCE [LARGE SCALE GENOMIC DNA]</scope>
    <source>
        <strain evidence="2 3">CCUG 63373m</strain>
    </source>
</reference>
<feature type="signal peptide" evidence="1">
    <location>
        <begin position="1"/>
        <end position="27"/>
    </location>
</feature>
<feature type="chain" id="PRO_5047154234" description="Lipoprotein" evidence="1">
    <location>
        <begin position="28"/>
        <end position="144"/>
    </location>
</feature>
<gene>
    <name evidence="2" type="ORF">LVJ83_09300</name>
</gene>
<accession>A0ABY4DQ28</accession>
<dbReference type="Proteomes" id="UP000829817">
    <property type="component" value="Chromosome"/>
</dbReference>
<evidence type="ECO:0000313" key="2">
    <source>
        <dbReference type="EMBL" id="UOO81168.1"/>
    </source>
</evidence>
<evidence type="ECO:0008006" key="4">
    <source>
        <dbReference type="Google" id="ProtNLM"/>
    </source>
</evidence>
<organism evidence="2 3">
    <name type="scientific">Uruburuella testudinis</name>
    <dbReference type="NCBI Taxonomy" id="1282863"/>
    <lineage>
        <taxon>Bacteria</taxon>
        <taxon>Pseudomonadati</taxon>
        <taxon>Pseudomonadota</taxon>
        <taxon>Betaproteobacteria</taxon>
        <taxon>Neisseriales</taxon>
        <taxon>Neisseriaceae</taxon>
        <taxon>Uruburuella</taxon>
    </lineage>
</organism>
<evidence type="ECO:0000256" key="1">
    <source>
        <dbReference type="SAM" id="SignalP"/>
    </source>
</evidence>
<evidence type="ECO:0000313" key="3">
    <source>
        <dbReference type="Proteomes" id="UP000829817"/>
    </source>
</evidence>
<proteinExistence type="predicted"/>
<dbReference type="PROSITE" id="PS51257">
    <property type="entry name" value="PROKAR_LIPOPROTEIN"/>
    <property type="match status" value="1"/>
</dbReference>
<keyword evidence="1" id="KW-0732">Signal</keyword>
<dbReference type="EMBL" id="CP091508">
    <property type="protein sequence ID" value="UOO81168.1"/>
    <property type="molecule type" value="Genomic_DNA"/>
</dbReference>
<dbReference type="RefSeq" id="WP_244784233.1">
    <property type="nucleotide sequence ID" value="NZ_CP091508.1"/>
</dbReference>